<dbReference type="PANTHER" id="PTHR22930:SF269">
    <property type="entry name" value="NUCLEASE HARBI1-LIKE PROTEIN"/>
    <property type="match status" value="1"/>
</dbReference>
<dbReference type="GO" id="GO:0005634">
    <property type="term" value="C:nucleus"/>
    <property type="evidence" value="ECO:0007669"/>
    <property type="project" value="UniProtKB-SubCell"/>
</dbReference>
<keyword evidence="7" id="KW-0539">Nucleus</keyword>
<evidence type="ECO:0000313" key="10">
    <source>
        <dbReference type="Proteomes" id="UP001152888"/>
    </source>
</evidence>
<dbReference type="Pfam" id="PF13359">
    <property type="entry name" value="DDE_Tnp_4"/>
    <property type="match status" value="1"/>
</dbReference>
<comment type="subcellular location">
    <subcellularLocation>
        <location evidence="2">Nucleus</location>
    </subcellularLocation>
</comment>
<evidence type="ECO:0000256" key="1">
    <source>
        <dbReference type="ARBA" id="ARBA00001968"/>
    </source>
</evidence>
<comment type="caution">
    <text evidence="9">The sequence shown here is derived from an EMBL/GenBank/DDBJ whole genome shotgun (WGS) entry which is preliminary data.</text>
</comment>
<dbReference type="OrthoDB" id="6571700at2759"/>
<dbReference type="GO" id="GO:0004518">
    <property type="term" value="F:nuclease activity"/>
    <property type="evidence" value="ECO:0007669"/>
    <property type="project" value="UniProtKB-KW"/>
</dbReference>
<dbReference type="InterPro" id="IPR027806">
    <property type="entry name" value="HARBI1_dom"/>
</dbReference>
<keyword evidence="10" id="KW-1185">Reference proteome</keyword>
<organism evidence="9 10">
    <name type="scientific">Acanthoscelides obtectus</name>
    <name type="common">Bean weevil</name>
    <name type="synonym">Bruchus obtectus</name>
    <dbReference type="NCBI Taxonomy" id="200917"/>
    <lineage>
        <taxon>Eukaryota</taxon>
        <taxon>Metazoa</taxon>
        <taxon>Ecdysozoa</taxon>
        <taxon>Arthropoda</taxon>
        <taxon>Hexapoda</taxon>
        <taxon>Insecta</taxon>
        <taxon>Pterygota</taxon>
        <taxon>Neoptera</taxon>
        <taxon>Endopterygota</taxon>
        <taxon>Coleoptera</taxon>
        <taxon>Polyphaga</taxon>
        <taxon>Cucujiformia</taxon>
        <taxon>Chrysomeloidea</taxon>
        <taxon>Chrysomelidae</taxon>
        <taxon>Bruchinae</taxon>
        <taxon>Bruchini</taxon>
        <taxon>Acanthoscelides</taxon>
    </lineage>
</organism>
<gene>
    <name evidence="9" type="ORF">ACAOBT_LOCUS8800</name>
</gene>
<evidence type="ECO:0000256" key="4">
    <source>
        <dbReference type="ARBA" id="ARBA00022722"/>
    </source>
</evidence>
<dbReference type="GO" id="GO:0046872">
    <property type="term" value="F:metal ion binding"/>
    <property type="evidence" value="ECO:0007669"/>
    <property type="project" value="UniProtKB-KW"/>
</dbReference>
<evidence type="ECO:0000256" key="7">
    <source>
        <dbReference type="ARBA" id="ARBA00023242"/>
    </source>
</evidence>
<keyword evidence="4" id="KW-0540">Nuclease</keyword>
<dbReference type="Proteomes" id="UP001152888">
    <property type="component" value="Unassembled WGS sequence"/>
</dbReference>
<dbReference type="GO" id="GO:0016787">
    <property type="term" value="F:hydrolase activity"/>
    <property type="evidence" value="ECO:0007669"/>
    <property type="project" value="UniProtKB-KW"/>
</dbReference>
<feature type="domain" description="DDE Tnp4" evidence="8">
    <location>
        <begin position="109"/>
        <end position="273"/>
    </location>
</feature>
<evidence type="ECO:0000256" key="5">
    <source>
        <dbReference type="ARBA" id="ARBA00022723"/>
    </source>
</evidence>
<reference evidence="9" key="1">
    <citation type="submission" date="2022-03" db="EMBL/GenBank/DDBJ databases">
        <authorList>
            <person name="Sayadi A."/>
        </authorList>
    </citation>
    <scope>NUCLEOTIDE SEQUENCE</scope>
</reference>
<name>A0A9P0KB77_ACAOB</name>
<evidence type="ECO:0000259" key="8">
    <source>
        <dbReference type="Pfam" id="PF13359"/>
    </source>
</evidence>
<accession>A0A9P0KB77</accession>
<proteinExistence type="inferred from homology"/>
<protein>
    <recommendedName>
        <fullName evidence="8">DDE Tnp4 domain-containing protein</fullName>
    </recommendedName>
</protein>
<evidence type="ECO:0000256" key="3">
    <source>
        <dbReference type="ARBA" id="ARBA00006958"/>
    </source>
</evidence>
<dbReference type="AlphaFoldDB" id="A0A9P0KB77"/>
<comment type="similarity">
    <text evidence="3">Belongs to the HARBI1 family.</text>
</comment>
<keyword evidence="6" id="KW-0378">Hydrolase</keyword>
<dbReference type="InterPro" id="IPR045249">
    <property type="entry name" value="HARBI1-like"/>
</dbReference>
<comment type="cofactor">
    <cofactor evidence="1">
        <name>a divalent metal cation</name>
        <dbReference type="ChEBI" id="CHEBI:60240"/>
    </cofactor>
</comment>
<keyword evidence="5" id="KW-0479">Metal-binding</keyword>
<evidence type="ECO:0000313" key="9">
    <source>
        <dbReference type="EMBL" id="CAH1970188.1"/>
    </source>
</evidence>
<evidence type="ECO:0000256" key="2">
    <source>
        <dbReference type="ARBA" id="ARBA00004123"/>
    </source>
</evidence>
<dbReference type="EMBL" id="CAKOFQ010006772">
    <property type="protein sequence ID" value="CAH1970188.1"/>
    <property type="molecule type" value="Genomic_DNA"/>
</dbReference>
<evidence type="ECO:0000256" key="6">
    <source>
        <dbReference type="ARBA" id="ARBA00022801"/>
    </source>
</evidence>
<dbReference type="PANTHER" id="PTHR22930">
    <property type="match status" value="1"/>
</dbReference>
<sequence length="331" mass="37835">MSIASFDELLNLCRNDLTKQDTIFRKSISAEEKLFVSLRYFASGCSLMELYYNYRLGHTTICTIIIEVCSVICQYQEQFIGLPKTENDWEKVARGFETIANFPHCIGAIDGKHMRVIKPMHTGSLYFNYKHYFSIVLLALCDANYNFLYIDVGAYGKSSDSAIYKDSALYNNLINQSLPVPGANPLTENGDNVPYVIVGDEAFALHENLVRPYGGYNLSYKQKIFNYRLSRARQYIECTFGILSNKWRIFHKPMNVHIDLAKAIVKTCCILHNFVRSRDGCSYEDTLTVTGLEPGTSRNRDRGGKTALTVRDKLADYFVTENPLPWQDKYV</sequence>